<evidence type="ECO:0000256" key="6">
    <source>
        <dbReference type="ARBA" id="ARBA00022679"/>
    </source>
</evidence>
<dbReference type="EC" id="2.3.1.20" evidence="4"/>
<evidence type="ECO:0000256" key="7">
    <source>
        <dbReference type="ARBA" id="ARBA00022798"/>
    </source>
</evidence>
<dbReference type="RefSeq" id="WP_113953758.1">
    <property type="nucleotide sequence ID" value="NZ_QNRT01000002.1"/>
</dbReference>
<feature type="domain" description="O-acyltransferase WSD1 C-terminal" evidence="13">
    <location>
        <begin position="314"/>
        <end position="464"/>
    </location>
</feature>
<dbReference type="InterPro" id="IPR004255">
    <property type="entry name" value="O-acyltransferase_WSD1_N"/>
</dbReference>
<dbReference type="SUPFAM" id="SSF52777">
    <property type="entry name" value="CoA-dependent acyltransferases"/>
    <property type="match status" value="1"/>
</dbReference>
<evidence type="ECO:0000256" key="8">
    <source>
        <dbReference type="ARBA" id="ARBA00023098"/>
    </source>
</evidence>
<dbReference type="Proteomes" id="UP000253083">
    <property type="component" value="Unassembled WGS sequence"/>
</dbReference>
<dbReference type="Pfam" id="PF06974">
    <property type="entry name" value="WS_DGAT_C"/>
    <property type="match status" value="1"/>
</dbReference>
<dbReference type="NCBIfam" id="TIGR02946">
    <property type="entry name" value="acyl_WS_DGAT"/>
    <property type="match status" value="1"/>
</dbReference>
<gene>
    <name evidence="14" type="ORF">DFR28_102367</name>
</gene>
<evidence type="ECO:0000256" key="3">
    <source>
        <dbReference type="ARBA" id="ARBA00009587"/>
    </source>
</evidence>
<evidence type="ECO:0000259" key="12">
    <source>
        <dbReference type="Pfam" id="PF03007"/>
    </source>
</evidence>
<dbReference type="PANTHER" id="PTHR31650">
    <property type="entry name" value="O-ACYLTRANSFERASE (WSD1-LIKE) FAMILY PROTEIN"/>
    <property type="match status" value="1"/>
</dbReference>
<comment type="pathway">
    <text evidence="1">Glycerolipid metabolism; triacylglycerol biosynthesis.</text>
</comment>
<sequence length="511" mass="56010">MQQLTGLDASFLYLETASSPMHIGGLTIYDPASAPGGLVGFKQIMANVAERAHKVASMNNVLLEVPMRLDHPYWRSDGEFDPEFHIRHIALPKPGDWRQLCIQVARLHARPLDRARPLWEMYIVEGLDNIEGYPPGCFALVTKMHHAAIDGASGIEIAATIHDLSPDYRINSSPQPVTRDRQPTYLELIWRSQLNSLRTPKRVFEVAKNTVPGFAKMVAGVARGRLKRVTDIPRTRFNTNVSPHRAFDAVEVELSDIKQIKDSIPGVTVNDVALAICGGGLRKYLESKGELPQRSMVAMAPINIRTQDKLGTAGNQVSQMTVRIGSNIADPMERLIFVNQGTRNAKELTNAIGAKTMTDYAQFIPSTLTASAAKLYSRLGMANRIKPAYNCVITNVPGPQVPLYFTGAKMMSSFALGPPIDGMGLFHGLGSYCGKFNISISACREMMPDPAFYAECLRTSFEELHGAAIATQGANKQSATPPVTNTPKKPASRKKKATTKKQAKKASKKLL</sequence>
<keyword evidence="5" id="KW-0444">Lipid biosynthesis</keyword>
<feature type="compositionally biased region" description="Basic residues" evidence="11">
    <location>
        <begin position="490"/>
        <end position="511"/>
    </location>
</feature>
<protein>
    <recommendedName>
        <fullName evidence="4">diacylglycerol O-acyltransferase</fullName>
        <ecNumber evidence="4">2.3.1.20</ecNumber>
    </recommendedName>
</protein>
<evidence type="ECO:0000259" key="13">
    <source>
        <dbReference type="Pfam" id="PF06974"/>
    </source>
</evidence>
<dbReference type="Pfam" id="PF03007">
    <property type="entry name" value="WS_DGAT_cat"/>
    <property type="match status" value="1"/>
</dbReference>
<reference evidence="14 15" key="1">
    <citation type="submission" date="2018-06" db="EMBL/GenBank/DDBJ databases">
        <title>Genomic Encyclopedia of Type Strains, Phase IV (KMG-IV): sequencing the most valuable type-strain genomes for metagenomic binning, comparative biology and taxonomic classification.</title>
        <authorList>
            <person name="Goeker M."/>
        </authorList>
    </citation>
    <scope>NUCLEOTIDE SEQUENCE [LARGE SCALE GENOMIC DNA]</scope>
    <source>
        <strain evidence="14 15">DSM 24032</strain>
    </source>
</reference>
<evidence type="ECO:0000256" key="11">
    <source>
        <dbReference type="SAM" id="MobiDB-lite"/>
    </source>
</evidence>
<accession>A0A395JQF2</accession>
<dbReference type="EMBL" id="QNRT01000002">
    <property type="protein sequence ID" value="RBP50950.1"/>
    <property type="molecule type" value="Genomic_DNA"/>
</dbReference>
<dbReference type="InParanoid" id="A0A395JQF2"/>
<dbReference type="GO" id="GO:0004144">
    <property type="term" value="F:diacylglycerol O-acyltransferase activity"/>
    <property type="evidence" value="ECO:0007669"/>
    <property type="project" value="UniProtKB-EC"/>
</dbReference>
<dbReference type="PANTHER" id="PTHR31650:SF1">
    <property type="entry name" value="WAX ESTER SYNTHASE_DIACYLGLYCEROL ACYLTRANSFERASE 4-RELATED"/>
    <property type="match status" value="1"/>
</dbReference>
<dbReference type="GO" id="GO:0071731">
    <property type="term" value="P:response to nitric oxide"/>
    <property type="evidence" value="ECO:0007669"/>
    <property type="project" value="TreeGrafter"/>
</dbReference>
<dbReference type="GO" id="GO:0006071">
    <property type="term" value="P:glycerol metabolic process"/>
    <property type="evidence" value="ECO:0007669"/>
    <property type="project" value="UniProtKB-KW"/>
</dbReference>
<dbReference type="GO" id="GO:0005886">
    <property type="term" value="C:plasma membrane"/>
    <property type="evidence" value="ECO:0007669"/>
    <property type="project" value="TreeGrafter"/>
</dbReference>
<dbReference type="GO" id="GO:0051701">
    <property type="term" value="P:biological process involved in interaction with host"/>
    <property type="evidence" value="ECO:0007669"/>
    <property type="project" value="TreeGrafter"/>
</dbReference>
<proteinExistence type="inferred from homology"/>
<evidence type="ECO:0000256" key="5">
    <source>
        <dbReference type="ARBA" id="ARBA00022516"/>
    </source>
</evidence>
<dbReference type="InterPro" id="IPR009721">
    <property type="entry name" value="O-acyltransferase_WSD1_C"/>
</dbReference>
<keyword evidence="9 14" id="KW-0012">Acyltransferase</keyword>
<evidence type="ECO:0000313" key="14">
    <source>
        <dbReference type="EMBL" id="RBP50950.1"/>
    </source>
</evidence>
<dbReference type="GO" id="GO:0019432">
    <property type="term" value="P:triglyceride biosynthetic process"/>
    <property type="evidence" value="ECO:0007669"/>
    <property type="project" value="UniProtKB-UniPathway"/>
</dbReference>
<evidence type="ECO:0000313" key="15">
    <source>
        <dbReference type="Proteomes" id="UP000253083"/>
    </source>
</evidence>
<keyword evidence="6 14" id="KW-0808">Transferase</keyword>
<comment type="pathway">
    <text evidence="2">Lipid metabolism.</text>
</comment>
<dbReference type="UniPathway" id="UPA00282"/>
<dbReference type="AlphaFoldDB" id="A0A395JQF2"/>
<name>A0A395JQF2_9GAMM</name>
<feature type="domain" description="O-acyltransferase WSD1-like N-terminal" evidence="12">
    <location>
        <begin position="4"/>
        <end position="273"/>
    </location>
</feature>
<keyword evidence="15" id="KW-1185">Reference proteome</keyword>
<evidence type="ECO:0000256" key="2">
    <source>
        <dbReference type="ARBA" id="ARBA00005189"/>
    </source>
</evidence>
<dbReference type="OrthoDB" id="9810950at2"/>
<evidence type="ECO:0000256" key="9">
    <source>
        <dbReference type="ARBA" id="ARBA00023315"/>
    </source>
</evidence>
<keyword evidence="8" id="KW-0443">Lipid metabolism</keyword>
<dbReference type="InterPro" id="IPR014292">
    <property type="entry name" value="Acyl_transf_WS/DGAT"/>
</dbReference>
<organism evidence="14 15">
    <name type="scientific">Arenicella xantha</name>
    <dbReference type="NCBI Taxonomy" id="644221"/>
    <lineage>
        <taxon>Bacteria</taxon>
        <taxon>Pseudomonadati</taxon>
        <taxon>Pseudomonadota</taxon>
        <taxon>Gammaproteobacteria</taxon>
        <taxon>Arenicellales</taxon>
        <taxon>Arenicellaceae</taxon>
        <taxon>Arenicella</taxon>
    </lineage>
</organism>
<evidence type="ECO:0000256" key="4">
    <source>
        <dbReference type="ARBA" id="ARBA00013244"/>
    </source>
</evidence>
<dbReference type="GO" id="GO:0001666">
    <property type="term" value="P:response to hypoxia"/>
    <property type="evidence" value="ECO:0007669"/>
    <property type="project" value="TreeGrafter"/>
</dbReference>
<keyword evidence="7" id="KW-0319">Glycerol metabolism</keyword>
<evidence type="ECO:0000256" key="10">
    <source>
        <dbReference type="ARBA" id="ARBA00048109"/>
    </source>
</evidence>
<feature type="compositionally biased region" description="Polar residues" evidence="11">
    <location>
        <begin position="472"/>
        <end position="486"/>
    </location>
</feature>
<evidence type="ECO:0000256" key="1">
    <source>
        <dbReference type="ARBA" id="ARBA00004771"/>
    </source>
</evidence>
<comment type="catalytic activity">
    <reaction evidence="10">
        <text>an acyl-CoA + a 1,2-diacyl-sn-glycerol = a triacyl-sn-glycerol + CoA</text>
        <dbReference type="Rhea" id="RHEA:10868"/>
        <dbReference type="ChEBI" id="CHEBI:17815"/>
        <dbReference type="ChEBI" id="CHEBI:57287"/>
        <dbReference type="ChEBI" id="CHEBI:58342"/>
        <dbReference type="ChEBI" id="CHEBI:64615"/>
        <dbReference type="EC" id="2.3.1.20"/>
    </reaction>
</comment>
<comment type="caution">
    <text evidence="14">The sequence shown here is derived from an EMBL/GenBank/DDBJ whole genome shotgun (WGS) entry which is preliminary data.</text>
</comment>
<feature type="region of interest" description="Disordered" evidence="11">
    <location>
        <begin position="472"/>
        <end position="511"/>
    </location>
</feature>
<comment type="similarity">
    <text evidence="3">Belongs to the long-chain O-acyltransferase family.</text>
</comment>
<dbReference type="InterPro" id="IPR045034">
    <property type="entry name" value="O-acyltransferase_WSD1-like"/>
</dbReference>